<dbReference type="Pfam" id="PF19741">
    <property type="entry name" value="DUF6230"/>
    <property type="match status" value="1"/>
</dbReference>
<evidence type="ECO:0000313" key="3">
    <source>
        <dbReference type="Proteomes" id="UP001144280"/>
    </source>
</evidence>
<accession>A0ABQ5R518</accession>
<gene>
    <name evidence="2" type="ORF">Pa4123_69070</name>
</gene>
<organism evidence="2 3">
    <name type="scientific">Phytohabitans aurantiacus</name>
    <dbReference type="NCBI Taxonomy" id="3016789"/>
    <lineage>
        <taxon>Bacteria</taxon>
        <taxon>Bacillati</taxon>
        <taxon>Actinomycetota</taxon>
        <taxon>Actinomycetes</taxon>
        <taxon>Micromonosporales</taxon>
        <taxon>Micromonosporaceae</taxon>
    </lineage>
</organism>
<reference evidence="2" key="1">
    <citation type="submission" date="2022-12" db="EMBL/GenBank/DDBJ databases">
        <title>New Phytohabitans aurantiacus sp. RD004123 nov., an actinomycete isolated from soil.</title>
        <authorList>
            <person name="Triningsih D.W."/>
            <person name="Harunari E."/>
            <person name="Igarashi Y."/>
        </authorList>
    </citation>
    <scope>NUCLEOTIDE SEQUENCE</scope>
    <source>
        <strain evidence="2">RD004123</strain>
    </source>
</reference>
<keyword evidence="1" id="KW-0812">Transmembrane</keyword>
<evidence type="ECO:0000256" key="1">
    <source>
        <dbReference type="SAM" id="Phobius"/>
    </source>
</evidence>
<dbReference type="RefSeq" id="WP_281902805.1">
    <property type="nucleotide sequence ID" value="NZ_BSDI01000047.1"/>
</dbReference>
<sequence length="205" mass="21784">MGDSDRTLPQGRTNWRRFGMAAGVVTAMTVGVLALISNGALAATFLVSGQQFKVSADTLDATGFVNYGWIDQHAGNSPEPVAIAAMKRAELTNLCQSVLTTLPVVGDISLKLTAGKDTPVVATNMFVDMSQMDGNATFTNMEIGRDASTLDKGPPGSKGLQSLFSQQADVVHIEDLRQVAWATSAGTFKLSGLHMEIKRGKDECF</sequence>
<keyword evidence="3" id="KW-1185">Reference proteome</keyword>
<evidence type="ECO:0000313" key="2">
    <source>
        <dbReference type="EMBL" id="GLI01631.1"/>
    </source>
</evidence>
<keyword evidence="1" id="KW-1133">Transmembrane helix</keyword>
<dbReference type="InterPro" id="IPR046198">
    <property type="entry name" value="DUF6230"/>
</dbReference>
<feature type="transmembrane region" description="Helical" evidence="1">
    <location>
        <begin position="20"/>
        <end position="47"/>
    </location>
</feature>
<name>A0ABQ5R518_9ACTN</name>
<proteinExistence type="predicted"/>
<dbReference type="Proteomes" id="UP001144280">
    <property type="component" value="Unassembled WGS sequence"/>
</dbReference>
<keyword evidence="1" id="KW-0472">Membrane</keyword>
<comment type="caution">
    <text evidence="2">The sequence shown here is derived from an EMBL/GenBank/DDBJ whole genome shotgun (WGS) entry which is preliminary data.</text>
</comment>
<protein>
    <submittedName>
        <fullName evidence="2">Cholesterol esterase</fullName>
    </submittedName>
</protein>
<dbReference type="EMBL" id="BSDI01000047">
    <property type="protein sequence ID" value="GLI01631.1"/>
    <property type="molecule type" value="Genomic_DNA"/>
</dbReference>